<dbReference type="InterPro" id="IPR002471">
    <property type="entry name" value="Pept_S9_AS"/>
</dbReference>
<protein>
    <submittedName>
        <fullName evidence="4">Alpha/beta fold hydrolase</fullName>
    </submittedName>
</protein>
<accession>A0A953HTM4</accession>
<gene>
    <name evidence="4" type="ORF">KUV50_05950</name>
</gene>
<keyword evidence="1 4" id="KW-0378">Hydrolase</keyword>
<feature type="chain" id="PRO_5037544969" evidence="2">
    <location>
        <begin position="22"/>
        <end position="296"/>
    </location>
</feature>
<dbReference type="Pfam" id="PF01738">
    <property type="entry name" value="DLH"/>
    <property type="match status" value="1"/>
</dbReference>
<name>A0A953HTM4_9BACT</name>
<dbReference type="GO" id="GO:0006508">
    <property type="term" value="P:proteolysis"/>
    <property type="evidence" value="ECO:0007669"/>
    <property type="project" value="InterPro"/>
</dbReference>
<keyword evidence="5" id="KW-1185">Reference proteome</keyword>
<dbReference type="Gene3D" id="3.40.50.1820">
    <property type="entry name" value="alpha/beta hydrolase"/>
    <property type="match status" value="1"/>
</dbReference>
<proteinExistence type="predicted"/>
<evidence type="ECO:0000256" key="2">
    <source>
        <dbReference type="SAM" id="SignalP"/>
    </source>
</evidence>
<dbReference type="InterPro" id="IPR029058">
    <property type="entry name" value="AB_hydrolase_fold"/>
</dbReference>
<dbReference type="PROSITE" id="PS00708">
    <property type="entry name" value="PRO_ENDOPEP_SER"/>
    <property type="match status" value="1"/>
</dbReference>
<evidence type="ECO:0000259" key="3">
    <source>
        <dbReference type="Pfam" id="PF01738"/>
    </source>
</evidence>
<evidence type="ECO:0000256" key="1">
    <source>
        <dbReference type="ARBA" id="ARBA00022801"/>
    </source>
</evidence>
<feature type="signal peptide" evidence="2">
    <location>
        <begin position="1"/>
        <end position="21"/>
    </location>
</feature>
<dbReference type="GO" id="GO:0004252">
    <property type="term" value="F:serine-type endopeptidase activity"/>
    <property type="evidence" value="ECO:0007669"/>
    <property type="project" value="InterPro"/>
</dbReference>
<reference evidence="4" key="1">
    <citation type="submission" date="2021-06" db="EMBL/GenBank/DDBJ databases">
        <title>44 bacteria genomes isolated from Dapeng, Shenzhen.</title>
        <authorList>
            <person name="Zheng W."/>
            <person name="Yu S."/>
            <person name="Huang Y."/>
        </authorList>
    </citation>
    <scope>NUCLEOTIDE SEQUENCE</scope>
    <source>
        <strain evidence="4">DP5N28-2</strain>
    </source>
</reference>
<dbReference type="InterPro" id="IPR002925">
    <property type="entry name" value="Dienelactn_hydro"/>
</dbReference>
<dbReference type="PANTHER" id="PTHR22946">
    <property type="entry name" value="DIENELACTONE HYDROLASE DOMAIN-CONTAINING PROTEIN-RELATED"/>
    <property type="match status" value="1"/>
</dbReference>
<feature type="domain" description="Dienelactone hydrolase" evidence="3">
    <location>
        <begin position="73"/>
        <end position="276"/>
    </location>
</feature>
<dbReference type="RefSeq" id="WP_222579180.1">
    <property type="nucleotide sequence ID" value="NZ_JAHVHU010000005.1"/>
</dbReference>
<dbReference type="SUPFAM" id="SSF53474">
    <property type="entry name" value="alpha/beta-Hydrolases"/>
    <property type="match status" value="1"/>
</dbReference>
<sequence length="296" mass="33298">MKLHRFYLILFSILVSTLCLSCHSGKNLSGTAYYNYDQTAPLNLTTRSTSILGDTFYEIEFTSTHHEAVTGILSYPDVVGPPLPVIILVHGLGDHKNVDYIAGGEAILREAGYAVLRIDLYNHGARKEADFDFSFDGSTRYRSREVITQSVFDLRRALDFIETRPELDPHRIGYYGISLGGIIGTIFAGVDERVKVPVITLAGGRLNLMYGIHALTKENKNYLSTIDPIHFVKQIAPRPLLMINAEQDEVIPPATSKFLYKKAGQPKDIIWYPATHRTIPIEEAYKAGLNWFRQHL</sequence>
<dbReference type="InterPro" id="IPR050261">
    <property type="entry name" value="FrsA_esterase"/>
</dbReference>
<dbReference type="AlphaFoldDB" id="A0A953HTM4"/>
<evidence type="ECO:0000313" key="4">
    <source>
        <dbReference type="EMBL" id="MBY5957663.1"/>
    </source>
</evidence>
<dbReference type="EMBL" id="JAHVHU010000005">
    <property type="protein sequence ID" value="MBY5957663.1"/>
    <property type="molecule type" value="Genomic_DNA"/>
</dbReference>
<evidence type="ECO:0000313" key="5">
    <source>
        <dbReference type="Proteomes" id="UP000753961"/>
    </source>
</evidence>
<organism evidence="4 5">
    <name type="scientific">Membranihabitans marinus</name>
    <dbReference type="NCBI Taxonomy" id="1227546"/>
    <lineage>
        <taxon>Bacteria</taxon>
        <taxon>Pseudomonadati</taxon>
        <taxon>Bacteroidota</taxon>
        <taxon>Saprospiria</taxon>
        <taxon>Saprospirales</taxon>
        <taxon>Saprospiraceae</taxon>
        <taxon>Membranihabitans</taxon>
    </lineage>
</organism>
<comment type="caution">
    <text evidence="4">The sequence shown here is derived from an EMBL/GenBank/DDBJ whole genome shotgun (WGS) entry which is preliminary data.</text>
</comment>
<keyword evidence="2" id="KW-0732">Signal</keyword>
<dbReference type="Proteomes" id="UP000753961">
    <property type="component" value="Unassembled WGS sequence"/>
</dbReference>